<dbReference type="Pfam" id="PF03184">
    <property type="entry name" value="DDE_1"/>
    <property type="match status" value="1"/>
</dbReference>
<comment type="caution">
    <text evidence="2">The sequence shown here is derived from an EMBL/GenBank/DDBJ whole genome shotgun (WGS) entry which is preliminary data.</text>
</comment>
<sequence length="101" mass="11820">MLILDGHGSHIQLDFLWECRQANVELLFLPAHSSHTLLPLDLGTFARLKSYYHNCIMELAQYNDAALVKKRHFVKCYQQVRDEIFNPRYLCVGWKAVVLFP</sequence>
<keyword evidence="3" id="KW-1185">Reference proteome</keyword>
<dbReference type="AlphaFoldDB" id="A0A317SD30"/>
<evidence type="ECO:0000313" key="2">
    <source>
        <dbReference type="EMBL" id="PWW72058.1"/>
    </source>
</evidence>
<dbReference type="Proteomes" id="UP000246991">
    <property type="component" value="Unassembled WGS sequence"/>
</dbReference>
<protein>
    <submittedName>
        <fullName evidence="2">CENP-B protein</fullName>
    </submittedName>
</protein>
<gene>
    <name evidence="2" type="ORF">C7212DRAFT_229938</name>
</gene>
<name>A0A317SD30_9PEZI</name>
<evidence type="ECO:0000313" key="3">
    <source>
        <dbReference type="Proteomes" id="UP000246991"/>
    </source>
</evidence>
<accession>A0A317SD30</accession>
<dbReference type="OrthoDB" id="5425161at2759"/>
<dbReference type="GO" id="GO:0003676">
    <property type="term" value="F:nucleic acid binding"/>
    <property type="evidence" value="ECO:0007669"/>
    <property type="project" value="InterPro"/>
</dbReference>
<reference evidence="2 3" key="1">
    <citation type="submission" date="2018-03" db="EMBL/GenBank/DDBJ databases">
        <title>Genomes of Pezizomycetes fungi and the evolution of truffles.</title>
        <authorList>
            <person name="Murat C."/>
            <person name="Payen T."/>
            <person name="Noel B."/>
            <person name="Kuo A."/>
            <person name="Martin F.M."/>
        </authorList>
    </citation>
    <scope>NUCLEOTIDE SEQUENCE [LARGE SCALE GENOMIC DNA]</scope>
    <source>
        <strain evidence="2">091103-1</strain>
    </source>
</reference>
<proteinExistence type="predicted"/>
<evidence type="ECO:0000259" key="1">
    <source>
        <dbReference type="Pfam" id="PF03184"/>
    </source>
</evidence>
<dbReference type="InterPro" id="IPR004875">
    <property type="entry name" value="DDE_SF_endonuclease_dom"/>
</dbReference>
<dbReference type="STRING" id="42249.A0A317SD30"/>
<feature type="domain" description="DDE-1" evidence="1">
    <location>
        <begin position="1"/>
        <end position="82"/>
    </location>
</feature>
<dbReference type="EMBL" id="PYWC01000121">
    <property type="protein sequence ID" value="PWW72058.1"/>
    <property type="molecule type" value="Genomic_DNA"/>
</dbReference>
<organism evidence="2 3">
    <name type="scientific">Tuber magnatum</name>
    <name type="common">white Piedmont truffle</name>
    <dbReference type="NCBI Taxonomy" id="42249"/>
    <lineage>
        <taxon>Eukaryota</taxon>
        <taxon>Fungi</taxon>
        <taxon>Dikarya</taxon>
        <taxon>Ascomycota</taxon>
        <taxon>Pezizomycotina</taxon>
        <taxon>Pezizomycetes</taxon>
        <taxon>Pezizales</taxon>
        <taxon>Tuberaceae</taxon>
        <taxon>Tuber</taxon>
    </lineage>
</organism>